<dbReference type="InterPro" id="IPR036724">
    <property type="entry name" value="Cobalamin-bd_sf"/>
</dbReference>
<organism evidence="2 3">
    <name type="scientific">Rhodovulum sulfidophilum</name>
    <name type="common">Rhodobacter sulfidophilus</name>
    <dbReference type="NCBI Taxonomy" id="35806"/>
    <lineage>
        <taxon>Bacteria</taxon>
        <taxon>Pseudomonadati</taxon>
        <taxon>Pseudomonadota</taxon>
        <taxon>Alphaproteobacteria</taxon>
        <taxon>Rhodobacterales</taxon>
        <taxon>Paracoccaceae</taxon>
        <taxon>Rhodovulum</taxon>
    </lineage>
</organism>
<dbReference type="Gene3D" id="3.40.50.280">
    <property type="entry name" value="Cobalamin-binding domain"/>
    <property type="match status" value="1"/>
</dbReference>
<name>A0A0D6AWU0_RHOSU</name>
<sequence length="268" mass="29361">MDSDQRQPAEAFPVPIGDVISRPLAEANLRRVAQEALMRVARLPGRRAPLPEPPAPAEIEALCTALATGSLEQARRIVDDHLARGRDKTWIAEGLLPEAARLMGRRWESDEVSFIEVGQAVGRLQRLLRLLRAEAGPRRPDPVRRAIFATPETETHTFGAIVAADAFRERGWEIDLSLSEPPERLLADLTRSQVPLLGLSVSSRRSAPPLMQLLADLRTALPRLRVLLCGTILSTSPEVARQIPVDDRAADLPSAFAAADRLLLDSLA</sequence>
<dbReference type="GO" id="GO:0046872">
    <property type="term" value="F:metal ion binding"/>
    <property type="evidence" value="ECO:0007669"/>
    <property type="project" value="InterPro"/>
</dbReference>
<dbReference type="Pfam" id="PF02310">
    <property type="entry name" value="B12-binding"/>
    <property type="match status" value="1"/>
</dbReference>
<evidence type="ECO:0000313" key="2">
    <source>
        <dbReference type="EMBL" id="BAQ67373.1"/>
    </source>
</evidence>
<dbReference type="SUPFAM" id="SSF52242">
    <property type="entry name" value="Cobalamin (vitamin B12)-binding domain"/>
    <property type="match status" value="1"/>
</dbReference>
<dbReference type="eggNOG" id="COG5012">
    <property type="taxonomic scope" value="Bacteria"/>
</dbReference>
<dbReference type="PROSITE" id="PS51332">
    <property type="entry name" value="B12_BINDING"/>
    <property type="match status" value="1"/>
</dbReference>
<dbReference type="Proteomes" id="UP000064912">
    <property type="component" value="Chromosome"/>
</dbReference>
<proteinExistence type="predicted"/>
<dbReference type="PATRIC" id="fig|35806.4.peg.205"/>
<reference evidence="2 3" key="1">
    <citation type="submission" date="2015-02" db="EMBL/GenBank/DDBJ databases">
        <title>Genome sequene of Rhodovulum sulfidophilum DSM 2351.</title>
        <authorList>
            <person name="Nagao N."/>
        </authorList>
    </citation>
    <scope>NUCLEOTIDE SEQUENCE [LARGE SCALE GENOMIC DNA]</scope>
    <source>
        <strain evidence="2 3">DSM 2351</strain>
    </source>
</reference>
<evidence type="ECO:0000259" key="1">
    <source>
        <dbReference type="PROSITE" id="PS51332"/>
    </source>
</evidence>
<accession>A0A0D6AWU0</accession>
<dbReference type="AlphaFoldDB" id="A0A0D6AWU0"/>
<dbReference type="GO" id="GO:0031419">
    <property type="term" value="F:cobalamin binding"/>
    <property type="evidence" value="ECO:0007669"/>
    <property type="project" value="InterPro"/>
</dbReference>
<evidence type="ECO:0000313" key="3">
    <source>
        <dbReference type="Proteomes" id="UP000064912"/>
    </source>
</evidence>
<gene>
    <name evidence="2" type="ORF">NHU_00202</name>
</gene>
<dbReference type="InterPro" id="IPR006158">
    <property type="entry name" value="Cobalamin-bd"/>
</dbReference>
<dbReference type="KEGG" id="rsu:NHU_00202"/>
<protein>
    <recommendedName>
        <fullName evidence="1">B12-binding domain-containing protein</fullName>
    </recommendedName>
</protein>
<dbReference type="CDD" id="cd02065">
    <property type="entry name" value="B12-binding_like"/>
    <property type="match status" value="1"/>
</dbReference>
<feature type="domain" description="B12-binding" evidence="1">
    <location>
        <begin position="143"/>
        <end position="268"/>
    </location>
</feature>
<dbReference type="EMBL" id="AP014800">
    <property type="protein sequence ID" value="BAQ67373.1"/>
    <property type="molecule type" value="Genomic_DNA"/>
</dbReference>